<sequence length="138" mass="14969">MNYAAEGSKPGAVDIGLWATGFVSAPAAITTSVIKAVMDDDTQRKLSHVRSKEPAKYAKFIHPCSNYGSSAPEIIAMSIANKGGTAWISNIGLWVYITDARGNLVADYQPLDFLKIYRPKKPYQAGLSGGFNWEVITK</sequence>
<protein>
    <submittedName>
        <fullName evidence="1">Uncharacterized protein</fullName>
    </submittedName>
</protein>
<keyword evidence="2" id="KW-1185">Reference proteome</keyword>
<evidence type="ECO:0000313" key="2">
    <source>
        <dbReference type="Proteomes" id="UP000076077"/>
    </source>
</evidence>
<reference evidence="2" key="1">
    <citation type="submission" date="2016-03" db="EMBL/GenBank/DDBJ databases">
        <authorList>
            <person name="Lee Y.-S."/>
            <person name="Choi Y.-L."/>
        </authorList>
    </citation>
    <scope>NUCLEOTIDE SEQUENCE [LARGE SCALE GENOMIC DNA]</scope>
    <source>
        <strain evidence="2">DAU221</strain>
    </source>
</reference>
<evidence type="ECO:0000313" key="1">
    <source>
        <dbReference type="EMBL" id="AMX03444.1"/>
    </source>
</evidence>
<dbReference type="KEGG" id="mthd:A3224_13450"/>
<dbReference type="STRING" id="252514.A3224_13450"/>
<dbReference type="Proteomes" id="UP000076077">
    <property type="component" value="Chromosome"/>
</dbReference>
<accession>A0A143HNY3</accession>
<gene>
    <name evidence="1" type="ORF">A3224_13450</name>
</gene>
<name>A0A143HNY3_MICTH</name>
<dbReference type="EMBL" id="CP014864">
    <property type="protein sequence ID" value="AMX03444.1"/>
    <property type="molecule type" value="Genomic_DNA"/>
</dbReference>
<organism evidence="1 2">
    <name type="scientific">Microbulbifer thermotolerans</name>
    <dbReference type="NCBI Taxonomy" id="252514"/>
    <lineage>
        <taxon>Bacteria</taxon>
        <taxon>Pseudomonadati</taxon>
        <taxon>Pseudomonadota</taxon>
        <taxon>Gammaproteobacteria</taxon>
        <taxon>Cellvibrionales</taxon>
        <taxon>Microbulbiferaceae</taxon>
        <taxon>Microbulbifer</taxon>
    </lineage>
</organism>
<proteinExistence type="predicted"/>
<dbReference type="AlphaFoldDB" id="A0A143HNY3"/>